<accession>A0A919WH11</accession>
<evidence type="ECO:0000313" key="1">
    <source>
        <dbReference type="EMBL" id="GIN61845.1"/>
    </source>
</evidence>
<organism evidence="1 2">
    <name type="scientific">Robertmurraya siralis</name>
    <dbReference type="NCBI Taxonomy" id="77777"/>
    <lineage>
        <taxon>Bacteria</taxon>
        <taxon>Bacillati</taxon>
        <taxon>Bacillota</taxon>
        <taxon>Bacilli</taxon>
        <taxon>Bacillales</taxon>
        <taxon>Bacillaceae</taxon>
        <taxon>Robertmurraya</taxon>
    </lineage>
</organism>
<comment type="caution">
    <text evidence="1">The sequence shown here is derived from an EMBL/GenBank/DDBJ whole genome shotgun (WGS) entry which is preliminary data.</text>
</comment>
<gene>
    <name evidence="1" type="ORF">J27TS8_18380</name>
</gene>
<dbReference type="AlphaFoldDB" id="A0A919WH11"/>
<keyword evidence="2" id="KW-1185">Reference proteome</keyword>
<reference evidence="1" key="1">
    <citation type="submission" date="2021-03" db="EMBL/GenBank/DDBJ databases">
        <title>Antimicrobial resistance genes in bacteria isolated from Japanese honey, and their potential for conferring macrolide and lincosamide resistance in the American foulbrood pathogen Paenibacillus larvae.</title>
        <authorList>
            <person name="Okamoto M."/>
            <person name="Kumagai M."/>
            <person name="Kanamori H."/>
            <person name="Takamatsu D."/>
        </authorList>
    </citation>
    <scope>NUCLEOTIDE SEQUENCE</scope>
    <source>
        <strain evidence="1">J27TS8</strain>
    </source>
</reference>
<evidence type="ECO:0000313" key="2">
    <source>
        <dbReference type="Proteomes" id="UP000682111"/>
    </source>
</evidence>
<name>A0A919WH11_9BACI</name>
<sequence>MNKDSKNKISSPSSICLITVKTGGNIHKNQFAIDANSANDLAEIERTITSTADNHEYFFVPHFVAEKRVPIKIPKNEKITWLLTEIRINGSERLPLKLSVMIG</sequence>
<dbReference type="Proteomes" id="UP000682111">
    <property type="component" value="Unassembled WGS sequence"/>
</dbReference>
<dbReference type="EMBL" id="BORC01000002">
    <property type="protein sequence ID" value="GIN61845.1"/>
    <property type="molecule type" value="Genomic_DNA"/>
</dbReference>
<proteinExistence type="predicted"/>
<protein>
    <submittedName>
        <fullName evidence="1">Uncharacterized protein</fullName>
    </submittedName>
</protein>